<feature type="compositionally biased region" description="Polar residues" evidence="1">
    <location>
        <begin position="542"/>
        <end position="555"/>
    </location>
</feature>
<dbReference type="Gene3D" id="2.40.70.10">
    <property type="entry name" value="Acid Proteases"/>
    <property type="match status" value="1"/>
</dbReference>
<evidence type="ECO:0000313" key="3">
    <source>
        <dbReference type="EMBL" id="ABG37655.1"/>
    </source>
</evidence>
<dbReference type="Gene3D" id="1.10.340.70">
    <property type="match status" value="1"/>
</dbReference>
<dbReference type="Pfam" id="PF00665">
    <property type="entry name" value="rve"/>
    <property type="match status" value="1"/>
</dbReference>
<sequence>MVHPSDGEAWKLFNNVHPHFSAESRNVRLGLCTDGFNPFGSFAAPYSCWPVILTVYNLPPRMCMRPEFMFLSTVIPGPSSPGQNIDVCLRSLIDELKYRKNRKDFFVGRVEKDVASPRLSGEELHDVVSEYGDIVFGLQSGKQKFPGFGLTHNWVKRSIVWELPYWKTNLLCHNLDVMHIEKNMFENIFNTVMDVKGKTKDNIKARLDIALYCNRKNMELVYDESRVAKPRASFVLEKNAQLLLYKWLKSLRFLDGHASNISRLVNIEDCRLYGMKSHDCHVFMQTLIPLAFRDLLPKGIWDALTEISHFFRDICSSKLNVDHIERLQTNIVKTLCKLEIIFPPSFFDSMEHLPIHLPFEAKAGGPKKVKNKAHVEASICEAYIVEEISTFISYYFEPHLRTRINHVPRHDDSGEVSSKNMAEEDNQSLHNENNENNENNRVRTLRDHMNPARTNRQMVELMCNGTFENKDPDEAMEYLDLLAENVQNWDTMSTYEAPGKTQPHTSSGGMYKLKEDHDLQAKFASLARKECLHEQAHALNSFQRPNHNPYSQTYNPGWRNHPNFSWKSDNNNAQTSQPPFQAHHNFQNSHGYAPPYAPSPRRNLEETLHAFIEKQETINTQLAQSMTNFKDALAKFTSALSFQEKGKFPSQPQQNPKGQYNANASSSGSQHMDQVKSVITLRSGKVIEKPTLEPCEKDDESISEGKEGVESKHCKEKTDSPPTLPFPHAMTKQRKVNHNSEIFETFKQVPSYAKFLKDLCTVKRKLNVKKKAFLAEQNNNALKYKDPGCPTISCFIGEHKIEKALLDLGASVNLLPYSVFQSLNLGRPFLVTSNALINCRNGLMKLSFENMTLEMNIFNICKQPGDDNDLQEVDFIEKLVHDQFQTISSETEIDESDDLQMEDAKACNWRPQIEELPPQSIESIPSSVQPPKPDLKPLPFNLKYSFLGENETFPVIISSKLNAHQENGYSGYNQIKIALEDQEKTTFTCPFGTFAYRRMPFGLCNAPATFQICMLSIFSDMVERFLEIFMDDFSVFGDLFDDCFTNLEKVLNGDHAALKYLLSKKDSKARLACEDHFSSRKTTAKILESGFYWPTMFKDSHAFCKTCENCQKLGSISKRHMMPLNPILVIEIFDCWGIDFMGPFPPSFGFLYILVAVDYVSKWIEAISSRNNDHKTVIKFLKENILSRFGIPRAMISDGGTHFCNKPFESLKKKYGITHKVVTPYHPQTSGQVELANKKIKQILEKTVNPNQKDWSLRLNDAL</sequence>
<feature type="domain" description="Integrase catalytic" evidence="2">
    <location>
        <begin position="1122"/>
        <end position="1263"/>
    </location>
</feature>
<dbReference type="InterPro" id="IPR052160">
    <property type="entry name" value="Gypsy_RT_Integrase-like"/>
</dbReference>
<dbReference type="SUPFAM" id="SSF53098">
    <property type="entry name" value="Ribonuclease H-like"/>
    <property type="match status" value="1"/>
</dbReference>
<dbReference type="InterPro" id="IPR012337">
    <property type="entry name" value="RNaseH-like_sf"/>
</dbReference>
<evidence type="ECO:0000256" key="1">
    <source>
        <dbReference type="SAM" id="MobiDB-lite"/>
    </source>
</evidence>
<dbReference type="AlphaFoldDB" id="Q0ZCD3"/>
<name>Q0ZCD3_POPTR</name>
<dbReference type="InterPro" id="IPR043502">
    <property type="entry name" value="DNA/RNA_pol_sf"/>
</dbReference>
<protein>
    <submittedName>
        <fullName evidence="3">Integrase</fullName>
    </submittedName>
</protein>
<dbReference type="SUPFAM" id="SSF56672">
    <property type="entry name" value="DNA/RNA polymerases"/>
    <property type="match status" value="1"/>
</dbReference>
<dbReference type="Gene3D" id="3.30.420.10">
    <property type="entry name" value="Ribonuclease H-like superfamily/Ribonuclease H"/>
    <property type="match status" value="1"/>
</dbReference>
<dbReference type="InterPro" id="IPR001584">
    <property type="entry name" value="Integrase_cat-core"/>
</dbReference>
<feature type="compositionally biased region" description="Polar residues" evidence="1">
    <location>
        <begin position="650"/>
        <end position="671"/>
    </location>
</feature>
<dbReference type="InterPro" id="IPR021109">
    <property type="entry name" value="Peptidase_aspartic_dom_sf"/>
</dbReference>
<dbReference type="PANTHER" id="PTHR47266">
    <property type="entry name" value="ENDONUCLEASE-RELATED"/>
    <property type="match status" value="1"/>
</dbReference>
<dbReference type="GO" id="GO:0003676">
    <property type="term" value="F:nucleic acid binding"/>
    <property type="evidence" value="ECO:0007669"/>
    <property type="project" value="InterPro"/>
</dbReference>
<accession>Q0ZCD3</accession>
<dbReference type="Pfam" id="PF13960">
    <property type="entry name" value="DUF4218"/>
    <property type="match status" value="1"/>
</dbReference>
<feature type="compositionally biased region" description="Polar residues" evidence="1">
    <location>
        <begin position="562"/>
        <end position="590"/>
    </location>
</feature>
<dbReference type="InterPro" id="IPR025452">
    <property type="entry name" value="DUF4218"/>
</dbReference>
<organism evidence="3">
    <name type="scientific">Populus trichocarpa</name>
    <name type="common">Western balsam poplar</name>
    <name type="synonym">Populus balsamifera subsp. trichocarpa</name>
    <dbReference type="NCBI Taxonomy" id="3694"/>
    <lineage>
        <taxon>Eukaryota</taxon>
        <taxon>Viridiplantae</taxon>
        <taxon>Streptophyta</taxon>
        <taxon>Embryophyta</taxon>
        <taxon>Tracheophyta</taxon>
        <taxon>Spermatophyta</taxon>
        <taxon>Magnoliopsida</taxon>
        <taxon>eudicotyledons</taxon>
        <taxon>Gunneridae</taxon>
        <taxon>Pentapetalae</taxon>
        <taxon>rosids</taxon>
        <taxon>fabids</taxon>
        <taxon>Malpighiales</taxon>
        <taxon>Salicaceae</taxon>
        <taxon>Saliceae</taxon>
        <taxon>Populus</taxon>
    </lineage>
</organism>
<dbReference type="InterPro" id="IPR004242">
    <property type="entry name" value="Transposase_21"/>
</dbReference>
<dbReference type="InterPro" id="IPR000477">
    <property type="entry name" value="RT_dom"/>
</dbReference>
<dbReference type="InterPro" id="IPR041588">
    <property type="entry name" value="Integrase_H2C2"/>
</dbReference>
<dbReference type="GO" id="GO:0015074">
    <property type="term" value="P:DNA integration"/>
    <property type="evidence" value="ECO:0007669"/>
    <property type="project" value="InterPro"/>
</dbReference>
<proteinExistence type="evidence at transcript level"/>
<dbReference type="EMBL" id="DQ536162">
    <property type="protein sequence ID" value="ABG37655.1"/>
    <property type="molecule type" value="mRNA"/>
</dbReference>
<dbReference type="Gene3D" id="3.10.10.10">
    <property type="entry name" value="HIV Type 1 Reverse Transcriptase, subunit A, domain 1"/>
    <property type="match status" value="1"/>
</dbReference>
<feature type="region of interest" description="Disordered" evidence="1">
    <location>
        <begin position="407"/>
        <end position="440"/>
    </location>
</feature>
<feature type="region of interest" description="Disordered" evidence="1">
    <location>
        <begin position="542"/>
        <end position="601"/>
    </location>
</feature>
<feature type="region of interest" description="Disordered" evidence="1">
    <location>
        <begin position="691"/>
        <end position="728"/>
    </location>
</feature>
<dbReference type="Pfam" id="PF02992">
    <property type="entry name" value="Transposase_21"/>
    <property type="match status" value="1"/>
</dbReference>
<reference evidence="3" key="1">
    <citation type="submission" date="2006-05" db="EMBL/GenBank/DDBJ databases">
        <title>Cloning and characterization of non-RGAs based on NBS domain.</title>
        <authorList>
            <person name="Zhang Z.Y."/>
            <person name="Zhang Q."/>
        </authorList>
    </citation>
    <scope>NUCLEOTIDE SEQUENCE</scope>
</reference>
<feature type="region of interest" description="Disordered" evidence="1">
    <location>
        <begin position="644"/>
        <end position="671"/>
    </location>
</feature>
<dbReference type="CDD" id="cd01647">
    <property type="entry name" value="RT_LTR"/>
    <property type="match status" value="1"/>
</dbReference>
<feature type="compositionally biased region" description="Basic and acidic residues" evidence="1">
    <location>
        <begin position="703"/>
        <end position="719"/>
    </location>
</feature>
<dbReference type="Pfam" id="PF00078">
    <property type="entry name" value="RVT_1"/>
    <property type="match status" value="1"/>
</dbReference>
<dbReference type="Pfam" id="PF17921">
    <property type="entry name" value="Integrase_H2C2"/>
    <property type="match status" value="1"/>
</dbReference>
<dbReference type="InterPro" id="IPR036397">
    <property type="entry name" value="RNaseH_sf"/>
</dbReference>
<evidence type="ECO:0000259" key="2">
    <source>
        <dbReference type="PROSITE" id="PS50994"/>
    </source>
</evidence>
<dbReference type="PROSITE" id="PS50994">
    <property type="entry name" value="INTEGRASE"/>
    <property type="match status" value="1"/>
</dbReference>